<evidence type="ECO:0000313" key="4">
    <source>
        <dbReference type="Proteomes" id="UP000763484"/>
    </source>
</evidence>
<name>A0A8T3UWM3_9ARCH</name>
<evidence type="ECO:0000313" key="3">
    <source>
        <dbReference type="Proteomes" id="UP000718571"/>
    </source>
</evidence>
<evidence type="ECO:0000313" key="1">
    <source>
        <dbReference type="EMBL" id="MBE5727847.1"/>
    </source>
</evidence>
<accession>A0A8T3UWM3</accession>
<dbReference type="Proteomes" id="UP000718571">
    <property type="component" value="Unassembled WGS sequence"/>
</dbReference>
<dbReference type="Proteomes" id="UP000763484">
    <property type="component" value="Unassembled WGS sequence"/>
</dbReference>
<dbReference type="EMBL" id="JADFAR010000011">
    <property type="protein sequence ID" value="MBE5728417.1"/>
    <property type="molecule type" value="Genomic_DNA"/>
</dbReference>
<sequence>MNSVKTVLCVGSAYYFTLLMLDDFSKEASKGQTLKILYNDLDSSLFNAIGIVAKENSLSMSINTDSKPNYITFTKI</sequence>
<protein>
    <submittedName>
        <fullName evidence="1">Uncharacterized protein</fullName>
    </submittedName>
</protein>
<dbReference type="AlphaFoldDB" id="A0A8T3UWM3"/>
<evidence type="ECO:0000313" key="2">
    <source>
        <dbReference type="EMBL" id="MBE5728417.1"/>
    </source>
</evidence>
<gene>
    <name evidence="1" type="ORF">IHE50_00295</name>
    <name evidence="2" type="ORF">IHE51_00985</name>
</gene>
<organism evidence="1 4">
    <name type="scientific">Candidatus Acidifodinimicrobium mancum</name>
    <dbReference type="NCBI Taxonomy" id="2898728"/>
    <lineage>
        <taxon>Archaea</taxon>
        <taxon>Candidatus Parvarchaeota</taxon>
        <taxon>Candidatus Acidifodinimicrobiaceae</taxon>
        <taxon>Candidatus Acidifodinimicrobium</taxon>
    </lineage>
</organism>
<comment type="caution">
    <text evidence="1">The sequence shown here is derived from an EMBL/GenBank/DDBJ whole genome shotgun (WGS) entry which is preliminary data.</text>
</comment>
<reference evidence="3 4" key="1">
    <citation type="submission" date="2020-09" db="EMBL/GenBank/DDBJ databases">
        <title>Genomic characterization of a novel Parvarchaeota family in acid mine drainage sediments.</title>
        <authorList>
            <person name="Luo Z.-H."/>
        </authorList>
    </citation>
    <scope>NUCLEOTIDE SEQUENCE [LARGE SCALE GENOMIC DNA]</scope>
    <source>
        <strain evidence="2">MAS1_bins.189</strain>
        <strain evidence="1">TL1-5_bins.178</strain>
    </source>
</reference>
<proteinExistence type="predicted"/>
<dbReference type="EMBL" id="JADFAQ010000008">
    <property type="protein sequence ID" value="MBE5727847.1"/>
    <property type="molecule type" value="Genomic_DNA"/>
</dbReference>